<dbReference type="Pfam" id="PF00916">
    <property type="entry name" value="Sulfate_transp"/>
    <property type="match status" value="1"/>
</dbReference>
<dbReference type="EMBL" id="JAHXZJ010002982">
    <property type="protein sequence ID" value="KAH0535624.1"/>
    <property type="molecule type" value="Genomic_DNA"/>
</dbReference>
<dbReference type="InterPro" id="IPR002645">
    <property type="entry name" value="STAS_dom"/>
</dbReference>
<dbReference type="InterPro" id="IPR001902">
    <property type="entry name" value="SLC26A/SulP_fam"/>
</dbReference>
<gene>
    <name evidence="7" type="ORF">KQX54_017743</name>
</gene>
<protein>
    <recommendedName>
        <fullName evidence="6">STAS domain-containing protein</fullName>
    </recommendedName>
</protein>
<dbReference type="InterPro" id="IPR011547">
    <property type="entry name" value="SLC26A/SulP_dom"/>
</dbReference>
<keyword evidence="3 5" id="KW-1133">Transmembrane helix</keyword>
<feature type="non-terminal residue" evidence="7">
    <location>
        <position position="1"/>
    </location>
</feature>
<feature type="transmembrane region" description="Helical" evidence="5">
    <location>
        <begin position="127"/>
        <end position="145"/>
    </location>
</feature>
<feature type="transmembrane region" description="Helical" evidence="5">
    <location>
        <begin position="283"/>
        <end position="303"/>
    </location>
</feature>
<evidence type="ECO:0000259" key="6">
    <source>
        <dbReference type="PROSITE" id="PS50801"/>
    </source>
</evidence>
<evidence type="ECO:0000313" key="8">
    <source>
        <dbReference type="Proteomes" id="UP000826195"/>
    </source>
</evidence>
<dbReference type="Proteomes" id="UP000826195">
    <property type="component" value="Unassembled WGS sequence"/>
</dbReference>
<dbReference type="PANTHER" id="PTHR11814">
    <property type="entry name" value="SULFATE TRANSPORTER"/>
    <property type="match status" value="1"/>
</dbReference>
<evidence type="ECO:0000256" key="4">
    <source>
        <dbReference type="ARBA" id="ARBA00023136"/>
    </source>
</evidence>
<comment type="caution">
    <text evidence="7">The sequence shown here is derived from an EMBL/GenBank/DDBJ whole genome shotgun (WGS) entry which is preliminary data.</text>
</comment>
<dbReference type="SUPFAM" id="SSF52091">
    <property type="entry name" value="SpoIIaa-like"/>
    <property type="match status" value="1"/>
</dbReference>
<evidence type="ECO:0000256" key="1">
    <source>
        <dbReference type="ARBA" id="ARBA00004141"/>
    </source>
</evidence>
<proteinExistence type="predicted"/>
<accession>A0AAV7I000</accession>
<organism evidence="7 8">
    <name type="scientific">Cotesia glomerata</name>
    <name type="common">Lepidopteran parasitic wasp</name>
    <name type="synonym">Apanteles glomeratus</name>
    <dbReference type="NCBI Taxonomy" id="32391"/>
    <lineage>
        <taxon>Eukaryota</taxon>
        <taxon>Metazoa</taxon>
        <taxon>Ecdysozoa</taxon>
        <taxon>Arthropoda</taxon>
        <taxon>Hexapoda</taxon>
        <taxon>Insecta</taxon>
        <taxon>Pterygota</taxon>
        <taxon>Neoptera</taxon>
        <taxon>Endopterygota</taxon>
        <taxon>Hymenoptera</taxon>
        <taxon>Apocrita</taxon>
        <taxon>Ichneumonoidea</taxon>
        <taxon>Braconidae</taxon>
        <taxon>Microgastrinae</taxon>
        <taxon>Cotesia</taxon>
    </lineage>
</organism>
<dbReference type="InterPro" id="IPR036513">
    <property type="entry name" value="STAS_dom_sf"/>
</dbReference>
<dbReference type="Pfam" id="PF01740">
    <property type="entry name" value="STAS"/>
    <property type="match status" value="1"/>
</dbReference>
<dbReference type="Gene3D" id="3.30.750.24">
    <property type="entry name" value="STAS domain"/>
    <property type="match status" value="1"/>
</dbReference>
<evidence type="ECO:0000313" key="7">
    <source>
        <dbReference type="EMBL" id="KAH0535624.1"/>
    </source>
</evidence>
<feature type="transmembrane region" description="Helical" evidence="5">
    <location>
        <begin position="210"/>
        <end position="233"/>
    </location>
</feature>
<name>A0AAV7I000_COTGL</name>
<feature type="transmembrane region" description="Helical" evidence="5">
    <location>
        <begin position="310"/>
        <end position="330"/>
    </location>
</feature>
<dbReference type="GO" id="GO:0016020">
    <property type="term" value="C:membrane"/>
    <property type="evidence" value="ECO:0007669"/>
    <property type="project" value="UniProtKB-SubCell"/>
</dbReference>
<feature type="domain" description="STAS" evidence="6">
    <location>
        <begin position="396"/>
        <end position="533"/>
    </location>
</feature>
<feature type="transmembrane region" description="Helical" evidence="5">
    <location>
        <begin position="254"/>
        <end position="277"/>
    </location>
</feature>
<keyword evidence="8" id="KW-1185">Reference proteome</keyword>
<comment type="subcellular location">
    <subcellularLocation>
        <location evidence="1">Membrane</location>
        <topology evidence="1">Multi-pass membrane protein</topology>
    </subcellularLocation>
</comment>
<keyword evidence="4 5" id="KW-0472">Membrane</keyword>
<keyword evidence="2 5" id="KW-0812">Transmembrane</keyword>
<sequence>TFAVVCMMTGKVVLTYSNINQENLKNTNSSLLINIQESNTPQYSPLEVATVVTFGVAIIQLIMYVLRLGLISSLLSDALVSGFTTGAAVHVFTSQIKDLLGLELVKRRGILKVVYTYYDVFNSLDNINITATIISGITILAIIFNNEVLKPRVSKRCTFPIPIEMMAVIIGTVVSTKMNLNEVYNVITVGHIPVGLPVPSLPQISLLPSIMIDCFVITMVSYSISMSMALIFAQKMNYQVDANQELMAQGLGNLVGSFFSCMPFTASLSRSLVQTAVGGKTQLASLVSCFLLLFVLLWIGPLLEPLPRCVLASIIVIALKGMFLQVKDLIKFFKLSASDAAVWIATFLTVIILDVEYGLLVGAIFCLLKLIMLSMKPYTCKLAVVPGTELYLDTNRYHKTVEIPGVQMFHYCGGLNFATKLHFKRHLVQAAGVDPLKKSSNCYKSESKEEVIQEDTKSLQVLIIDFSALIHIDPAGVTTVRGIIEDYIKIGVYVYLAGCSGPVFEMIRKCNSVEKVTNVFMIFPTVNDAVNYARNENVISSPSISTWPTYQQICDQNSSINRL</sequence>
<evidence type="ECO:0000256" key="2">
    <source>
        <dbReference type="ARBA" id="ARBA00022692"/>
    </source>
</evidence>
<feature type="transmembrane region" description="Helical" evidence="5">
    <location>
        <begin position="342"/>
        <end position="368"/>
    </location>
</feature>
<evidence type="ECO:0000256" key="3">
    <source>
        <dbReference type="ARBA" id="ARBA00022989"/>
    </source>
</evidence>
<evidence type="ECO:0000256" key="5">
    <source>
        <dbReference type="SAM" id="Phobius"/>
    </source>
</evidence>
<dbReference type="AlphaFoldDB" id="A0AAV7I000"/>
<feature type="transmembrane region" description="Helical" evidence="5">
    <location>
        <begin position="48"/>
        <end position="66"/>
    </location>
</feature>
<reference evidence="7 8" key="1">
    <citation type="journal article" date="2021" name="J. Hered.">
        <title>A chromosome-level genome assembly of the parasitoid wasp, Cotesia glomerata (Hymenoptera: Braconidae).</title>
        <authorList>
            <person name="Pinto B.J."/>
            <person name="Weis J.J."/>
            <person name="Gamble T."/>
            <person name="Ode P.J."/>
            <person name="Paul R."/>
            <person name="Zaspel J.M."/>
        </authorList>
    </citation>
    <scope>NUCLEOTIDE SEQUENCE [LARGE SCALE GENOMIC DNA]</scope>
    <source>
        <strain evidence="7">CgM1</strain>
    </source>
</reference>
<dbReference type="GO" id="GO:0055085">
    <property type="term" value="P:transmembrane transport"/>
    <property type="evidence" value="ECO:0007669"/>
    <property type="project" value="InterPro"/>
</dbReference>
<dbReference type="CDD" id="cd07042">
    <property type="entry name" value="STAS_SulP_like_sulfate_transporter"/>
    <property type="match status" value="1"/>
</dbReference>
<dbReference type="PROSITE" id="PS50801">
    <property type="entry name" value="STAS"/>
    <property type="match status" value="1"/>
</dbReference>